<evidence type="ECO:0000256" key="6">
    <source>
        <dbReference type="ARBA" id="ARBA00023065"/>
    </source>
</evidence>
<feature type="transmembrane region" description="Helical" evidence="8">
    <location>
        <begin position="105"/>
        <end position="130"/>
    </location>
</feature>
<dbReference type="InterPro" id="IPR003445">
    <property type="entry name" value="Cat_transpt"/>
</dbReference>
<keyword evidence="6" id="KW-0406">Ion transport</keyword>
<reference evidence="10" key="1">
    <citation type="journal article" date="2019" name="Int. J. Syst. Evol. Microbiol.">
        <title>The Global Catalogue of Microorganisms (GCM) 10K type strain sequencing project: providing services to taxonomists for standard genome sequencing and annotation.</title>
        <authorList>
            <consortium name="The Broad Institute Genomics Platform"/>
            <consortium name="The Broad Institute Genome Sequencing Center for Infectious Disease"/>
            <person name="Wu L."/>
            <person name="Ma J."/>
        </authorList>
    </citation>
    <scope>NUCLEOTIDE SEQUENCE [LARGE SCALE GENOMIC DNA]</scope>
    <source>
        <strain evidence="10">JCM 3369</strain>
    </source>
</reference>
<dbReference type="EMBL" id="JBHSGF010000006">
    <property type="protein sequence ID" value="MFC4555496.1"/>
    <property type="molecule type" value="Genomic_DNA"/>
</dbReference>
<feature type="transmembrane region" description="Helical" evidence="8">
    <location>
        <begin position="329"/>
        <end position="357"/>
    </location>
</feature>
<evidence type="ECO:0000256" key="8">
    <source>
        <dbReference type="SAM" id="Phobius"/>
    </source>
</evidence>
<feature type="transmembrane region" description="Helical" evidence="8">
    <location>
        <begin position="410"/>
        <end position="431"/>
    </location>
</feature>
<evidence type="ECO:0000313" key="10">
    <source>
        <dbReference type="Proteomes" id="UP001595955"/>
    </source>
</evidence>
<evidence type="ECO:0000313" key="9">
    <source>
        <dbReference type="EMBL" id="MFC4555496.1"/>
    </source>
</evidence>
<sequence length="476" mass="50199">MVYLSAVPSIGPLLSGRPHRLRSPVTRPGQVIVLAFAVALAVGTALLMLPVSVTDHPPADVLPAATNAAGGATALDALFTAASAVFVTGLVVVDTATYWSGFGQVVILALIQVGGLGIMTSASLLVVLLARRLGLRSRMVTSASLGALSMADLRRVLLGVARIAVGVEAVIAVVLVLRFVLGYDYPLGRALWHGVFHAISAFNNAGFALYSDNLMGFVLDPWVCLPLAAACILGGLGFPVFLELRRHLRTPRRWSMNTKVVIAGTVTLLVVSVVTITALEWNNPDTLGPLPWTGKLLAGFFAAVVTRTAGFNSLDVAAMNTQTWFAQDVFMFIGAGPASTGGGIKITTFAVLLAIIVTEVRGGTAVNIFDKRLARSVHREAITVALLAVALVMAGTWTLLIMTEFTLDQLLFEVISAFATVGLSTGITHQLPDAGQLLLVVMMFAGRVGPVTLASALALRSRRLMYELPKERPVIG</sequence>
<name>A0ABV9D9P8_9MICO</name>
<dbReference type="PANTHER" id="PTHR32024:SF1">
    <property type="entry name" value="KTR SYSTEM POTASSIUM UPTAKE PROTEIN B"/>
    <property type="match status" value="1"/>
</dbReference>
<comment type="caution">
    <text evidence="9">The sequence shown here is derived from an EMBL/GenBank/DDBJ whole genome shotgun (WGS) entry which is preliminary data.</text>
</comment>
<evidence type="ECO:0000256" key="1">
    <source>
        <dbReference type="ARBA" id="ARBA00004651"/>
    </source>
</evidence>
<feature type="transmembrane region" description="Helical" evidence="8">
    <location>
        <begin position="296"/>
        <end position="317"/>
    </location>
</feature>
<feature type="transmembrane region" description="Helical" evidence="8">
    <location>
        <begin position="222"/>
        <end position="244"/>
    </location>
</feature>
<dbReference type="Proteomes" id="UP001595955">
    <property type="component" value="Unassembled WGS sequence"/>
</dbReference>
<accession>A0ABV9D9P8</accession>
<keyword evidence="7 8" id="KW-0472">Membrane</keyword>
<feature type="transmembrane region" description="Helical" evidence="8">
    <location>
        <begin position="256"/>
        <end position="276"/>
    </location>
</feature>
<organism evidence="9 10">
    <name type="scientific">Georgenia faecalis</name>
    <dbReference type="NCBI Taxonomy" id="2483799"/>
    <lineage>
        <taxon>Bacteria</taxon>
        <taxon>Bacillati</taxon>
        <taxon>Actinomycetota</taxon>
        <taxon>Actinomycetes</taxon>
        <taxon>Micrococcales</taxon>
        <taxon>Bogoriellaceae</taxon>
        <taxon>Georgenia</taxon>
    </lineage>
</organism>
<feature type="transmembrane region" description="Helical" evidence="8">
    <location>
        <begin position="381"/>
        <end position="403"/>
    </location>
</feature>
<keyword evidence="3" id="KW-1003">Cell membrane</keyword>
<keyword evidence="4 8" id="KW-0812">Transmembrane</keyword>
<dbReference type="PANTHER" id="PTHR32024">
    <property type="entry name" value="TRK SYSTEM POTASSIUM UPTAKE PROTEIN TRKG-RELATED"/>
    <property type="match status" value="1"/>
</dbReference>
<feature type="transmembrane region" description="Helical" evidence="8">
    <location>
        <begin position="31"/>
        <end position="53"/>
    </location>
</feature>
<evidence type="ECO:0000256" key="5">
    <source>
        <dbReference type="ARBA" id="ARBA00022989"/>
    </source>
</evidence>
<protein>
    <submittedName>
        <fullName evidence="9">TrkH family potassium uptake protein</fullName>
    </submittedName>
</protein>
<keyword evidence="2" id="KW-0813">Transport</keyword>
<evidence type="ECO:0000256" key="4">
    <source>
        <dbReference type="ARBA" id="ARBA00022692"/>
    </source>
</evidence>
<comment type="subcellular location">
    <subcellularLocation>
        <location evidence="1">Cell membrane</location>
        <topology evidence="1">Multi-pass membrane protein</topology>
    </subcellularLocation>
</comment>
<dbReference type="RefSeq" id="WP_122823627.1">
    <property type="nucleotide sequence ID" value="NZ_CP033325.1"/>
</dbReference>
<feature type="transmembrane region" description="Helical" evidence="8">
    <location>
        <begin position="156"/>
        <end position="181"/>
    </location>
</feature>
<feature type="transmembrane region" description="Helical" evidence="8">
    <location>
        <begin position="73"/>
        <end position="93"/>
    </location>
</feature>
<feature type="transmembrane region" description="Helical" evidence="8">
    <location>
        <begin position="437"/>
        <end position="459"/>
    </location>
</feature>
<dbReference type="Pfam" id="PF02386">
    <property type="entry name" value="TrkH"/>
    <property type="match status" value="1"/>
</dbReference>
<evidence type="ECO:0000256" key="7">
    <source>
        <dbReference type="ARBA" id="ARBA00023136"/>
    </source>
</evidence>
<evidence type="ECO:0000256" key="2">
    <source>
        <dbReference type="ARBA" id="ARBA00022448"/>
    </source>
</evidence>
<keyword evidence="10" id="KW-1185">Reference proteome</keyword>
<evidence type="ECO:0000256" key="3">
    <source>
        <dbReference type="ARBA" id="ARBA00022475"/>
    </source>
</evidence>
<proteinExistence type="predicted"/>
<gene>
    <name evidence="9" type="ORF">ACFO3F_09580</name>
</gene>
<keyword evidence="5 8" id="KW-1133">Transmembrane helix</keyword>